<dbReference type="PIRSF" id="PIRSF038980">
    <property type="entry name" value="A2M_bac"/>
    <property type="match status" value="1"/>
</dbReference>
<evidence type="ECO:0000256" key="4">
    <source>
        <dbReference type="ARBA" id="ARBA00023157"/>
    </source>
</evidence>
<reference evidence="5 6" key="1">
    <citation type="submission" date="2014-03" db="EMBL/GenBank/DDBJ databases">
        <title>Genome of Haematobacter massiliensis CCUG 47968.</title>
        <authorList>
            <person name="Wang D."/>
            <person name="Wang G."/>
        </authorList>
    </citation>
    <scope>NUCLEOTIDE SEQUENCE [LARGE SCALE GENOMIC DNA]</scope>
    <source>
        <strain evidence="5 6">CCUG 47968</strain>
    </source>
</reference>
<dbReference type="Gene3D" id="2.60.40.1930">
    <property type="match status" value="1"/>
</dbReference>
<keyword evidence="4" id="KW-1015">Disulfide bond</keyword>
<dbReference type="eggNOG" id="COG2373">
    <property type="taxonomic scope" value="Bacteria"/>
</dbReference>
<gene>
    <name evidence="5" type="ORF">CN97_03155</name>
</gene>
<dbReference type="SMART" id="SM00223">
    <property type="entry name" value="APPLE"/>
    <property type="match status" value="1"/>
</dbReference>
<sequence>MRLSIGLLAALGVLAGASVLPAQDVVPERRVALTSGQDIPGGDIRQIFGTTLDACIRACLAETRCVAMTFNARSGACFPKSVAGTASPYSGAISGPVIALSGAERNRGAARTTELAAFLTPDDLTQARSLAAAFAARHPAEGRALPTLREEAEAARAAGQWQAAADLAAQGITLTDDSGDWTRYALLTRRAALVPEAEDRWGGLQEALSAAINAYLRAETPSARAASLTELAATLEPMGRGRDMIPALRLAQTLDARPETAAALDEAIGKYGFRLTDTQIDTATDRPRICAVFSEPLAPAGVDYAPFVRLPDPALSVEAAGQQLCIGGVRHGERYTLTFRRGLPSARGEVLRADTPLTAYVRDRSPAAWFPGRAYVLPRTGEVALPVTTVNAGRLDLVLSRVSDRALVRAMQEQLFATPLPPWRIEDFDAQLAQEIWRGTAEVPSPLNREITTRLPLAAAGPLEPGVYVLRAAVADAGDSDASRPQQWFVISDIGVTTMTGADGLTVFAQSLGTAEPLAGAQVSLISQGNAVLAAAETDDTGRAAFALPLLRGAGAGAPALLTLRRGEDLSFLSLTEPEFDLSDRGVAGREAPPPIDVFLTTDRGVYRPGETVNVTALARNDRAAAETGLPLTLRLTRPDGVEYMRQTGTDQGAGGHVWAAPLGPDAARGLWRIDILAEADRPLTSRTFLVEDFLPERIDVALTLGQAPLRLGAVAEGRVAARYLFGPPAPDLAVEGEVRLRAAASLADWPGYRFGLQDDPFAPRMAPLPSGLRTGPDGTLPLTLTLPPVDLPPARPLEAEVVLRVAEGSGRPVERRTVAPVLPGTPVIGIRPATEGPVPEGGEARYDVIALDPALTRAALPVRWTLERVETRYQWFNLDSAWNWQPVTTRAEVAQGEAQIPADAPLVLAPRVDWGHYELRVEAADGTPVGTSIGFDAGWYGATEGSGTPDRLEVSLDRDVYNPGETAHFRISSREGGQALVTVLANRVIASRVVTVPAGGAVVDLAVTEDWGTGAYVTASLLRPLDRAAGHNPARAMGLAHAAIAPGEKRILARFDMPASADPRGPMEAVLRVDGAAPGTYATIAAVDLGILNLTGFTPPDPEGHYFGQQRLGVGIRDIYGRLIDGLSGALGTIRSGGDAGAQARLQGEPPAAAPVSFFSGPLPVEDGVVRTGFDLPAFNGTVRLMAVIWSESGVGQATADVTVRDPVVVEASAARVLAPGDESRLLLRFTHAAGAAGHMPLSVTASGLTLSSLVPEGIELAEGGTAEVTLPFSASEQGWARINVALTTPDGRTLSQEVAIPVRRNDPPVSETRRIALDPGQTLRFDRDVFANYVPGTGSATLAAGPQARLDVPGLLKLLADYPYACTEQTASRLLPLLYFTETLSQMGLPPAEDAARQAVARILANQSANGSFGLWQAGSGDLWLDAYATDVLLRTKEQGGAVPERALTSALDNLRNQLSFAPDFDARGGPWAYAMLVLTRAGRAPVDDLRYYADVKAAAFDTPLAAAQLGAALATTGDQSRADRLFAQAGEMALERLGAPGNRTGRDDYGSDRRDAAGMVALAAEAGSRAAPLDRIVARLGEDATGTASTQEAAWTLLAAHALSAETSGDITVNGAPVAGSAVQALSDDEAATPVTVSNNGGTASLLTLTTFGVPAVAEPAGGQGYAITRRYTTLSGEPVNGPLAPGTRLVAVIEVTPTETVPARLVIDDPLPGGLEIDNPNLLRAGDLSQLDWLQPTETVAHAEFREDRFVAQVDSDGVEVLRLAYILRAVTPGRYHHPAASVADMYRPDYRAVTDSGTIEVAP</sequence>
<accession>A0A086XX93</accession>
<dbReference type="InterPro" id="IPR003609">
    <property type="entry name" value="Pan_app"/>
</dbReference>
<dbReference type="InterPro" id="IPR041203">
    <property type="entry name" value="Bact_A2M_MG5"/>
</dbReference>
<dbReference type="Pfam" id="PF17972">
    <property type="entry name" value="bMG5"/>
    <property type="match status" value="1"/>
</dbReference>
<dbReference type="Pfam" id="PF17973">
    <property type="entry name" value="bMG10"/>
    <property type="match status" value="1"/>
</dbReference>
<comment type="caution">
    <text evidence="5">The sequence shown here is derived from an EMBL/GenBank/DDBJ whole genome shotgun (WGS) entry which is preliminary data.</text>
</comment>
<dbReference type="Gene3D" id="3.50.4.10">
    <property type="entry name" value="Hepatocyte Growth Factor"/>
    <property type="match status" value="1"/>
</dbReference>
<name>A0A086XX93_9RHOB</name>
<dbReference type="Pfam" id="PF00024">
    <property type="entry name" value="PAN_1"/>
    <property type="match status" value="1"/>
</dbReference>
<dbReference type="PANTHER" id="PTHR40094:SF1">
    <property type="entry name" value="UBIQUITIN DOMAIN-CONTAINING PROTEIN"/>
    <property type="match status" value="1"/>
</dbReference>
<dbReference type="GO" id="GO:0005615">
    <property type="term" value="C:extracellular space"/>
    <property type="evidence" value="ECO:0007669"/>
    <property type="project" value="InterPro"/>
</dbReference>
<evidence type="ECO:0000256" key="1">
    <source>
        <dbReference type="ARBA" id="ARBA00010556"/>
    </source>
</evidence>
<dbReference type="Pfam" id="PF11974">
    <property type="entry name" value="bMG3"/>
    <property type="match status" value="1"/>
</dbReference>
<dbReference type="InterPro" id="IPR041462">
    <property type="entry name" value="Bact_A2M_MG6"/>
</dbReference>
<dbReference type="RefSeq" id="WP_051911368.1">
    <property type="nucleotide sequence ID" value="NZ_CP035510.1"/>
</dbReference>
<dbReference type="Pfam" id="PF07678">
    <property type="entry name" value="TED_complement"/>
    <property type="match status" value="1"/>
</dbReference>
<dbReference type="Pfam" id="PF07703">
    <property type="entry name" value="A2M_BRD"/>
    <property type="match status" value="1"/>
</dbReference>
<dbReference type="OrthoDB" id="9767116at2"/>
<dbReference type="InterPro" id="IPR011625">
    <property type="entry name" value="A2M_N_BRD"/>
</dbReference>
<dbReference type="InterPro" id="IPR041246">
    <property type="entry name" value="Bact_MG10"/>
</dbReference>
<dbReference type="InterPro" id="IPR001599">
    <property type="entry name" value="Macroglobln_a2"/>
</dbReference>
<dbReference type="InterPro" id="IPR008930">
    <property type="entry name" value="Terpenoid_cyclase/PrenylTrfase"/>
</dbReference>
<dbReference type="InterPro" id="IPR026284">
    <property type="entry name" value="A2MG_proteobact"/>
</dbReference>
<dbReference type="InterPro" id="IPR049120">
    <property type="entry name" value="A2M_bMG2"/>
</dbReference>
<dbReference type="SMART" id="SM01419">
    <property type="entry name" value="Thiol-ester_cl"/>
    <property type="match status" value="1"/>
</dbReference>
<dbReference type="EMBL" id="JGYG01000015">
    <property type="protein sequence ID" value="KFI26643.1"/>
    <property type="molecule type" value="Genomic_DNA"/>
</dbReference>
<dbReference type="SUPFAM" id="SSF48239">
    <property type="entry name" value="Terpenoid cyclases/Protein prenyltransferases"/>
    <property type="match status" value="1"/>
</dbReference>
<dbReference type="Proteomes" id="UP000028826">
    <property type="component" value="Unassembled WGS sequence"/>
</dbReference>
<evidence type="ECO:0000313" key="5">
    <source>
        <dbReference type="EMBL" id="KFI26643.1"/>
    </source>
</evidence>
<dbReference type="InterPro" id="IPR051802">
    <property type="entry name" value="YfhM-like"/>
</dbReference>
<dbReference type="PANTHER" id="PTHR40094">
    <property type="entry name" value="ALPHA-2-MACROGLOBULIN HOMOLOG"/>
    <property type="match status" value="1"/>
</dbReference>
<dbReference type="Gene3D" id="1.50.10.20">
    <property type="match status" value="1"/>
</dbReference>
<dbReference type="InterPro" id="IPR047565">
    <property type="entry name" value="Alpha-macroglob_thiol-ester_cl"/>
</dbReference>
<evidence type="ECO:0000256" key="3">
    <source>
        <dbReference type="ARBA" id="ARBA00022737"/>
    </source>
</evidence>
<dbReference type="InterPro" id="IPR002890">
    <property type="entry name" value="MG2"/>
</dbReference>
<dbReference type="Pfam" id="PF17962">
    <property type="entry name" value="bMG6"/>
    <property type="match status" value="1"/>
</dbReference>
<dbReference type="STRING" id="195105.CN97_03155"/>
<dbReference type="CDD" id="cd01100">
    <property type="entry name" value="APPLE_Factor_XI_like"/>
    <property type="match status" value="1"/>
</dbReference>
<evidence type="ECO:0000256" key="2">
    <source>
        <dbReference type="ARBA" id="ARBA00022729"/>
    </source>
</evidence>
<evidence type="ECO:0000313" key="6">
    <source>
        <dbReference type="Proteomes" id="UP000028826"/>
    </source>
</evidence>
<dbReference type="GO" id="GO:0006508">
    <property type="term" value="P:proteolysis"/>
    <property type="evidence" value="ECO:0007669"/>
    <property type="project" value="InterPro"/>
</dbReference>
<dbReference type="InterPro" id="IPR011626">
    <property type="entry name" value="Alpha-macroglobulin_TED"/>
</dbReference>
<keyword evidence="6" id="KW-1185">Reference proteome</keyword>
<protein>
    <submittedName>
        <fullName evidence="5">Uncharacterized protein</fullName>
    </submittedName>
</protein>
<keyword evidence="3" id="KW-0677">Repeat</keyword>
<dbReference type="CDD" id="cd02891">
    <property type="entry name" value="A2M_like"/>
    <property type="match status" value="1"/>
</dbReference>
<dbReference type="Pfam" id="PF21142">
    <property type="entry name" value="A2M_bMG2"/>
    <property type="match status" value="1"/>
</dbReference>
<dbReference type="GO" id="GO:0004866">
    <property type="term" value="F:endopeptidase inhibitor activity"/>
    <property type="evidence" value="ECO:0007669"/>
    <property type="project" value="InterPro"/>
</dbReference>
<keyword evidence="2" id="KW-0732">Signal</keyword>
<organism evidence="5 6">
    <name type="scientific">Haematobacter massiliensis</name>
    <dbReference type="NCBI Taxonomy" id="195105"/>
    <lineage>
        <taxon>Bacteria</taxon>
        <taxon>Pseudomonadati</taxon>
        <taxon>Pseudomonadota</taxon>
        <taxon>Alphaproteobacteria</taxon>
        <taxon>Rhodobacterales</taxon>
        <taxon>Paracoccaceae</taxon>
        <taxon>Haematobacter</taxon>
    </lineage>
</organism>
<dbReference type="SMART" id="SM01360">
    <property type="entry name" value="A2M"/>
    <property type="match status" value="1"/>
</dbReference>
<dbReference type="Pfam" id="PF01835">
    <property type="entry name" value="MG2"/>
    <property type="match status" value="1"/>
</dbReference>
<dbReference type="InterPro" id="IPR000177">
    <property type="entry name" value="Apple"/>
</dbReference>
<proteinExistence type="inferred from homology"/>
<dbReference type="InterPro" id="IPR021868">
    <property type="entry name" value="Alpha_2_Macroglob_MG3"/>
</dbReference>
<comment type="similarity">
    <text evidence="1">Belongs to the protease inhibitor I39 (alpha-2-macroglobulin) family. Bacterial alpha-2-macroglobulin subfamily.</text>
</comment>
<dbReference type="SMART" id="SM01359">
    <property type="entry name" value="A2M_N_2"/>
    <property type="match status" value="1"/>
</dbReference>